<dbReference type="AlphaFoldDB" id="M4BUT1"/>
<accession>M4BUT1</accession>
<dbReference type="Proteomes" id="UP000011713">
    <property type="component" value="Unassembled WGS sequence"/>
</dbReference>
<dbReference type="EnsemblProtists" id="HpaT810271">
    <property type="protein sequence ID" value="HpaP810271"/>
    <property type="gene ID" value="HpaG810271"/>
</dbReference>
<dbReference type="VEuPathDB" id="FungiDB:HpaG810271"/>
<dbReference type="HOGENOM" id="CLU_2781303_0_0_1"/>
<protein>
    <submittedName>
        <fullName evidence="1">Uncharacterized protein</fullName>
    </submittedName>
</protein>
<keyword evidence="2" id="KW-1185">Reference proteome</keyword>
<sequence>MGAGITMARLRALPRQVPEHQRLMRLSQNRVVGSNTVAMMYAQGSSSPASERIEDLRLFCWGGCDYLRL</sequence>
<reference evidence="1" key="2">
    <citation type="submission" date="2015-06" db="UniProtKB">
        <authorList>
            <consortium name="EnsemblProtists"/>
        </authorList>
    </citation>
    <scope>IDENTIFICATION</scope>
    <source>
        <strain evidence="1">Emoy2</strain>
    </source>
</reference>
<proteinExistence type="predicted"/>
<evidence type="ECO:0000313" key="2">
    <source>
        <dbReference type="Proteomes" id="UP000011713"/>
    </source>
</evidence>
<evidence type="ECO:0000313" key="1">
    <source>
        <dbReference type="EnsemblProtists" id="HpaP810270"/>
    </source>
</evidence>
<reference evidence="2" key="1">
    <citation type="journal article" date="2010" name="Science">
        <title>Signatures of adaptation to obligate biotrophy in the Hyaloperonospora arabidopsidis genome.</title>
        <authorList>
            <person name="Baxter L."/>
            <person name="Tripathy S."/>
            <person name="Ishaque N."/>
            <person name="Boot N."/>
            <person name="Cabral A."/>
            <person name="Kemen E."/>
            <person name="Thines M."/>
            <person name="Ah-Fong A."/>
            <person name="Anderson R."/>
            <person name="Badejoko W."/>
            <person name="Bittner-Eddy P."/>
            <person name="Boore J.L."/>
            <person name="Chibucos M.C."/>
            <person name="Coates M."/>
            <person name="Dehal P."/>
            <person name="Delehaunty K."/>
            <person name="Dong S."/>
            <person name="Downton P."/>
            <person name="Dumas B."/>
            <person name="Fabro G."/>
            <person name="Fronick C."/>
            <person name="Fuerstenberg S.I."/>
            <person name="Fulton L."/>
            <person name="Gaulin E."/>
            <person name="Govers F."/>
            <person name="Hughes L."/>
            <person name="Humphray S."/>
            <person name="Jiang R.H."/>
            <person name="Judelson H."/>
            <person name="Kamoun S."/>
            <person name="Kyung K."/>
            <person name="Meijer H."/>
            <person name="Minx P."/>
            <person name="Morris P."/>
            <person name="Nelson J."/>
            <person name="Phuntumart V."/>
            <person name="Qutob D."/>
            <person name="Rehmany A."/>
            <person name="Rougon-Cardoso A."/>
            <person name="Ryden P."/>
            <person name="Torto-Alalibo T."/>
            <person name="Studholme D."/>
            <person name="Wang Y."/>
            <person name="Win J."/>
            <person name="Wood J."/>
            <person name="Clifton S.W."/>
            <person name="Rogers J."/>
            <person name="Van den Ackerveken G."/>
            <person name="Jones J.D."/>
            <person name="McDowell J.M."/>
            <person name="Beynon J."/>
            <person name="Tyler B.M."/>
        </authorList>
    </citation>
    <scope>NUCLEOTIDE SEQUENCE [LARGE SCALE GENOMIC DNA]</scope>
    <source>
        <strain evidence="2">Emoy2</strain>
    </source>
</reference>
<dbReference type="EMBL" id="JH597954">
    <property type="status" value="NOT_ANNOTATED_CDS"/>
    <property type="molecule type" value="Genomic_DNA"/>
</dbReference>
<dbReference type="InParanoid" id="M4BUT1"/>
<dbReference type="EnsemblProtists" id="HpaT810270">
    <property type="protein sequence ID" value="HpaP810270"/>
    <property type="gene ID" value="HpaG810270"/>
</dbReference>
<name>M4BUT1_HYAAE</name>
<organism evidence="1 2">
    <name type="scientific">Hyaloperonospora arabidopsidis (strain Emoy2)</name>
    <name type="common">Downy mildew agent</name>
    <name type="synonym">Peronospora arabidopsidis</name>
    <dbReference type="NCBI Taxonomy" id="559515"/>
    <lineage>
        <taxon>Eukaryota</taxon>
        <taxon>Sar</taxon>
        <taxon>Stramenopiles</taxon>
        <taxon>Oomycota</taxon>
        <taxon>Peronosporomycetes</taxon>
        <taxon>Peronosporales</taxon>
        <taxon>Peronosporaceae</taxon>
        <taxon>Hyaloperonospora</taxon>
    </lineage>
</organism>